<proteinExistence type="predicted"/>
<keyword evidence="1" id="KW-0732">Signal</keyword>
<reference evidence="2 3" key="1">
    <citation type="submission" date="2014-08" db="EMBL/GenBank/DDBJ databases">
        <title>Porphyromonas cangingivalis strain:COT-109_OH1386 Genome sequencing.</title>
        <authorList>
            <person name="Wallis C."/>
            <person name="Deusch O."/>
            <person name="O'Flynn C."/>
            <person name="Davis I."/>
            <person name="Jospin G."/>
            <person name="Darling A.E."/>
            <person name="Coil D.A."/>
            <person name="Alexiev A."/>
            <person name="Horsfall A."/>
            <person name="Kirkwood N."/>
            <person name="Harris S."/>
            <person name="Eisen J.A."/>
        </authorList>
    </citation>
    <scope>NUCLEOTIDE SEQUENCE [LARGE SCALE GENOMIC DNA]</scope>
    <source>
        <strain evidence="3">COT-109 OH1386</strain>
    </source>
</reference>
<evidence type="ECO:0000313" key="2">
    <source>
        <dbReference type="EMBL" id="KGN79770.1"/>
    </source>
</evidence>
<dbReference type="OrthoDB" id="1117977at2"/>
<dbReference type="STRING" id="36874.HQ34_05690"/>
<evidence type="ECO:0008006" key="4">
    <source>
        <dbReference type="Google" id="ProtNLM"/>
    </source>
</evidence>
<dbReference type="AlphaFoldDB" id="A0A0A2EQM0"/>
<feature type="chain" id="PRO_5001987090" description="Outer membrane protein beta-barrel domain-containing protein" evidence="1">
    <location>
        <begin position="24"/>
        <end position="301"/>
    </location>
</feature>
<evidence type="ECO:0000313" key="3">
    <source>
        <dbReference type="Proteomes" id="UP000030125"/>
    </source>
</evidence>
<name>A0A0A2EQM0_PORCN</name>
<dbReference type="eggNOG" id="ENOG502ZBPQ">
    <property type="taxonomic scope" value="Bacteria"/>
</dbReference>
<comment type="caution">
    <text evidence="2">The sequence shown here is derived from an EMBL/GenBank/DDBJ whole genome shotgun (WGS) entry which is preliminary data.</text>
</comment>
<dbReference type="EMBL" id="JQJD01000047">
    <property type="protein sequence ID" value="KGN79770.1"/>
    <property type="molecule type" value="Genomic_DNA"/>
</dbReference>
<feature type="signal peptide" evidence="1">
    <location>
        <begin position="1"/>
        <end position="23"/>
    </location>
</feature>
<evidence type="ECO:0000256" key="1">
    <source>
        <dbReference type="SAM" id="SignalP"/>
    </source>
</evidence>
<dbReference type="Proteomes" id="UP000030125">
    <property type="component" value="Unassembled WGS sequence"/>
</dbReference>
<keyword evidence="3" id="KW-1185">Reference proteome</keyword>
<protein>
    <recommendedName>
        <fullName evidence="4">Outer membrane protein beta-barrel domain-containing protein</fullName>
    </recommendedName>
</protein>
<sequence>MKRLVTIALASAACLFSTTALFAHNENTMAQDTTIRVKDKLITMHERGNRFNVSVRRINANGDTIKARQVFRGTYDLNRSEEQSFLNERIRIPFFSRSEGGHRKNNRYKRDVEALGFGYGKYNFHGDLDRLNSSGSYRFTLGLLSWRLSKRSHSFRLGTSFDFNKIHFYDDFTLRRDADGITKEVAPEAGREFGKNRLSATYFNIYGRFTWRPIPQARSFFLYGYAAGKIRTASSYKAWDRKDGRTNFDGDRNLSNFIPEIGGGIGYGSFGVQVLHTPQSLFLSGKGPDLRLTTIGVTFGF</sequence>
<accession>A0A0A2EQM0</accession>
<organism evidence="2 3">
    <name type="scientific">Porphyromonas cangingivalis</name>
    <dbReference type="NCBI Taxonomy" id="36874"/>
    <lineage>
        <taxon>Bacteria</taxon>
        <taxon>Pseudomonadati</taxon>
        <taxon>Bacteroidota</taxon>
        <taxon>Bacteroidia</taxon>
        <taxon>Bacteroidales</taxon>
        <taxon>Porphyromonadaceae</taxon>
        <taxon>Porphyromonas</taxon>
    </lineage>
</organism>
<dbReference type="RefSeq" id="WP_036852072.1">
    <property type="nucleotide sequence ID" value="NZ_JQJD01000047.1"/>
</dbReference>
<gene>
    <name evidence="2" type="ORF">HQ35_07140</name>
</gene>